<dbReference type="EMBL" id="CM042021">
    <property type="protein sequence ID" value="KAI3818727.1"/>
    <property type="molecule type" value="Genomic_DNA"/>
</dbReference>
<name>A0ACB9JHI5_9ASTR</name>
<accession>A0ACB9JHI5</accession>
<keyword evidence="2" id="KW-1185">Reference proteome</keyword>
<protein>
    <submittedName>
        <fullName evidence="1">Uncharacterized protein</fullName>
    </submittedName>
</protein>
<sequence length="109" mass="12411">MKRRTRVGRFNFFLRKTVEDECDSTVIAESHSLHEVLPDQDTTIYEERGATTITTVDASIQSGWQPSKNSNSYRGLDHIAAETVPINDFLLSCALRSCHIVAQRKPHFF</sequence>
<evidence type="ECO:0000313" key="1">
    <source>
        <dbReference type="EMBL" id="KAI3818727.1"/>
    </source>
</evidence>
<gene>
    <name evidence="1" type="ORF">L1987_12543</name>
</gene>
<dbReference type="Proteomes" id="UP001056120">
    <property type="component" value="Linkage Group LG04"/>
</dbReference>
<reference evidence="1 2" key="2">
    <citation type="journal article" date="2022" name="Mol. Ecol. Resour.">
        <title>The genomes of chicory, endive, great burdock and yacon provide insights into Asteraceae paleo-polyploidization history and plant inulin production.</title>
        <authorList>
            <person name="Fan W."/>
            <person name="Wang S."/>
            <person name="Wang H."/>
            <person name="Wang A."/>
            <person name="Jiang F."/>
            <person name="Liu H."/>
            <person name="Zhao H."/>
            <person name="Xu D."/>
            <person name="Zhang Y."/>
        </authorList>
    </citation>
    <scope>NUCLEOTIDE SEQUENCE [LARGE SCALE GENOMIC DNA]</scope>
    <source>
        <strain evidence="2">cv. Yunnan</strain>
        <tissue evidence="1">Leaves</tissue>
    </source>
</reference>
<comment type="caution">
    <text evidence="1">The sequence shown here is derived from an EMBL/GenBank/DDBJ whole genome shotgun (WGS) entry which is preliminary data.</text>
</comment>
<organism evidence="1 2">
    <name type="scientific">Smallanthus sonchifolius</name>
    <dbReference type="NCBI Taxonomy" id="185202"/>
    <lineage>
        <taxon>Eukaryota</taxon>
        <taxon>Viridiplantae</taxon>
        <taxon>Streptophyta</taxon>
        <taxon>Embryophyta</taxon>
        <taxon>Tracheophyta</taxon>
        <taxon>Spermatophyta</taxon>
        <taxon>Magnoliopsida</taxon>
        <taxon>eudicotyledons</taxon>
        <taxon>Gunneridae</taxon>
        <taxon>Pentapetalae</taxon>
        <taxon>asterids</taxon>
        <taxon>campanulids</taxon>
        <taxon>Asterales</taxon>
        <taxon>Asteraceae</taxon>
        <taxon>Asteroideae</taxon>
        <taxon>Heliantheae alliance</taxon>
        <taxon>Millerieae</taxon>
        <taxon>Smallanthus</taxon>
    </lineage>
</organism>
<proteinExistence type="predicted"/>
<reference evidence="2" key="1">
    <citation type="journal article" date="2022" name="Mol. Ecol. Resour.">
        <title>The genomes of chicory, endive, great burdock and yacon provide insights into Asteraceae palaeo-polyploidization history and plant inulin production.</title>
        <authorList>
            <person name="Fan W."/>
            <person name="Wang S."/>
            <person name="Wang H."/>
            <person name="Wang A."/>
            <person name="Jiang F."/>
            <person name="Liu H."/>
            <person name="Zhao H."/>
            <person name="Xu D."/>
            <person name="Zhang Y."/>
        </authorList>
    </citation>
    <scope>NUCLEOTIDE SEQUENCE [LARGE SCALE GENOMIC DNA]</scope>
    <source>
        <strain evidence="2">cv. Yunnan</strain>
    </source>
</reference>
<evidence type="ECO:0000313" key="2">
    <source>
        <dbReference type="Proteomes" id="UP001056120"/>
    </source>
</evidence>